<dbReference type="InterPro" id="IPR039425">
    <property type="entry name" value="RNA_pol_sigma-70-like"/>
</dbReference>
<dbReference type="InterPro" id="IPR007627">
    <property type="entry name" value="RNA_pol_sigma70_r2"/>
</dbReference>
<dbReference type="Pfam" id="PF04542">
    <property type="entry name" value="Sigma70_r2"/>
    <property type="match status" value="1"/>
</dbReference>
<dbReference type="InterPro" id="IPR036388">
    <property type="entry name" value="WH-like_DNA-bd_sf"/>
</dbReference>
<dbReference type="EMBL" id="AP023354">
    <property type="protein sequence ID" value="BCJ28286.1"/>
    <property type="molecule type" value="Genomic_DNA"/>
</dbReference>
<comment type="similarity">
    <text evidence="1">Belongs to the sigma-70 factor family. ECF subfamily.</text>
</comment>
<dbReference type="GO" id="GO:0016987">
    <property type="term" value="F:sigma factor activity"/>
    <property type="evidence" value="ECO:0007669"/>
    <property type="project" value="UniProtKB-KW"/>
</dbReference>
<keyword evidence="8" id="KW-1185">Reference proteome</keyword>
<dbReference type="Gene3D" id="1.10.10.10">
    <property type="entry name" value="Winged helix-like DNA-binding domain superfamily/Winged helix DNA-binding domain"/>
    <property type="match status" value="1"/>
</dbReference>
<keyword evidence="5" id="KW-0804">Transcription</keyword>
<feature type="domain" description="RNA polymerase sigma-70 region 2" evidence="6">
    <location>
        <begin position="28"/>
        <end position="104"/>
    </location>
</feature>
<dbReference type="GO" id="GO:0003677">
    <property type="term" value="F:DNA binding"/>
    <property type="evidence" value="ECO:0007669"/>
    <property type="project" value="UniProtKB-KW"/>
</dbReference>
<dbReference type="AlphaFoldDB" id="A0A810L1E1"/>
<gene>
    <name evidence="7" type="ORF">Asera_23940</name>
</gene>
<dbReference type="InterPro" id="IPR013325">
    <property type="entry name" value="RNA_pol_sigma_r2"/>
</dbReference>
<dbReference type="Gene3D" id="1.10.1740.10">
    <property type="match status" value="1"/>
</dbReference>
<dbReference type="SUPFAM" id="SSF88946">
    <property type="entry name" value="Sigma2 domain of RNA polymerase sigma factors"/>
    <property type="match status" value="1"/>
</dbReference>
<evidence type="ECO:0000313" key="7">
    <source>
        <dbReference type="EMBL" id="BCJ28286.1"/>
    </source>
</evidence>
<dbReference type="OrthoDB" id="5501064at2"/>
<evidence type="ECO:0000256" key="3">
    <source>
        <dbReference type="ARBA" id="ARBA00023082"/>
    </source>
</evidence>
<evidence type="ECO:0000256" key="2">
    <source>
        <dbReference type="ARBA" id="ARBA00023015"/>
    </source>
</evidence>
<dbReference type="PANTHER" id="PTHR43133">
    <property type="entry name" value="RNA POLYMERASE ECF-TYPE SIGMA FACTO"/>
    <property type="match status" value="1"/>
</dbReference>
<protein>
    <recommendedName>
        <fullName evidence="6">RNA polymerase sigma-70 region 2 domain-containing protein</fullName>
    </recommendedName>
</protein>
<keyword evidence="2" id="KW-0805">Transcription regulation</keyword>
<organism evidence="7 8">
    <name type="scientific">Actinocatenispora sera</name>
    <dbReference type="NCBI Taxonomy" id="390989"/>
    <lineage>
        <taxon>Bacteria</taxon>
        <taxon>Bacillati</taxon>
        <taxon>Actinomycetota</taxon>
        <taxon>Actinomycetes</taxon>
        <taxon>Micromonosporales</taxon>
        <taxon>Micromonosporaceae</taxon>
        <taxon>Actinocatenispora</taxon>
    </lineage>
</organism>
<evidence type="ECO:0000256" key="4">
    <source>
        <dbReference type="ARBA" id="ARBA00023125"/>
    </source>
</evidence>
<dbReference type="SUPFAM" id="SSF88659">
    <property type="entry name" value="Sigma3 and sigma4 domains of RNA polymerase sigma factors"/>
    <property type="match status" value="1"/>
</dbReference>
<dbReference type="InterPro" id="IPR013324">
    <property type="entry name" value="RNA_pol_sigma_r3/r4-like"/>
</dbReference>
<sequence length="222" mass="24512">MRAHLVEMTDAGLVAAAQDGDRDAVGVLYARHAADLVRYLRSVVRGSYGGASTAEDIAQNTWEELLTGGLAKFADRGSDGPGFGRWLRGMARYQALRHFRRHGKESAVDDTFWQYAEVAAPPLLEPVDRQREAMRERLSTEVADLPPVQRQVATLRLSGLRPMEIIAQTGWSKSKVDSTWHIAQRTLKRRASGGPRRRCTPAQYAVIQKMVAARTGTVAEAA</sequence>
<evidence type="ECO:0000256" key="1">
    <source>
        <dbReference type="ARBA" id="ARBA00010641"/>
    </source>
</evidence>
<dbReference type="NCBIfam" id="TIGR02937">
    <property type="entry name" value="sigma70-ECF"/>
    <property type="match status" value="1"/>
</dbReference>
<dbReference type="InterPro" id="IPR014284">
    <property type="entry name" value="RNA_pol_sigma-70_dom"/>
</dbReference>
<accession>A0A810L1E1</accession>
<dbReference type="PANTHER" id="PTHR43133:SF8">
    <property type="entry name" value="RNA POLYMERASE SIGMA FACTOR HI_1459-RELATED"/>
    <property type="match status" value="1"/>
</dbReference>
<evidence type="ECO:0000313" key="8">
    <source>
        <dbReference type="Proteomes" id="UP000680750"/>
    </source>
</evidence>
<dbReference type="Proteomes" id="UP000680750">
    <property type="component" value="Chromosome"/>
</dbReference>
<evidence type="ECO:0000256" key="5">
    <source>
        <dbReference type="ARBA" id="ARBA00023163"/>
    </source>
</evidence>
<dbReference type="RefSeq" id="WP_030445886.1">
    <property type="nucleotide sequence ID" value="NZ_AP023354.1"/>
</dbReference>
<reference evidence="7" key="1">
    <citation type="submission" date="2020-08" db="EMBL/GenBank/DDBJ databases">
        <title>Whole genome shotgun sequence of Actinocatenispora sera NBRC 101916.</title>
        <authorList>
            <person name="Komaki H."/>
            <person name="Tamura T."/>
        </authorList>
    </citation>
    <scope>NUCLEOTIDE SEQUENCE</scope>
    <source>
        <strain evidence="7">NBRC 101916</strain>
    </source>
</reference>
<keyword evidence="4" id="KW-0238">DNA-binding</keyword>
<dbReference type="GO" id="GO:0006352">
    <property type="term" value="P:DNA-templated transcription initiation"/>
    <property type="evidence" value="ECO:0007669"/>
    <property type="project" value="InterPro"/>
</dbReference>
<evidence type="ECO:0000259" key="6">
    <source>
        <dbReference type="Pfam" id="PF04542"/>
    </source>
</evidence>
<dbReference type="KEGG" id="aser:Asera_23940"/>
<proteinExistence type="inferred from homology"/>
<keyword evidence="3" id="KW-0731">Sigma factor</keyword>
<name>A0A810L1E1_9ACTN</name>